<organism evidence="2 7">
    <name type="scientific">Endozoicomonas gorgoniicola</name>
    <dbReference type="NCBI Taxonomy" id="1234144"/>
    <lineage>
        <taxon>Bacteria</taxon>
        <taxon>Pseudomonadati</taxon>
        <taxon>Pseudomonadota</taxon>
        <taxon>Gammaproteobacteria</taxon>
        <taxon>Oceanospirillales</taxon>
        <taxon>Endozoicomonadaceae</taxon>
        <taxon>Endozoicomonas</taxon>
    </lineage>
</organism>
<dbReference type="EMBL" id="JAPFCC010000001">
    <property type="protein sequence ID" value="MCW7555281.1"/>
    <property type="molecule type" value="Genomic_DNA"/>
</dbReference>
<protein>
    <submittedName>
        <fullName evidence="2">ISL3 family transposase</fullName>
    </submittedName>
</protein>
<keyword evidence="7" id="KW-1185">Reference proteome</keyword>
<dbReference type="NCBIfam" id="NF033550">
    <property type="entry name" value="transpos_ISL3"/>
    <property type="match status" value="1"/>
</dbReference>
<evidence type="ECO:0000313" key="7">
    <source>
        <dbReference type="Proteomes" id="UP001209854"/>
    </source>
</evidence>
<dbReference type="RefSeq" id="WP_262563714.1">
    <property type="nucleotide sequence ID" value="NZ_JAPFCC010000001.1"/>
</dbReference>
<dbReference type="EMBL" id="JAPFCC010000001">
    <property type="protein sequence ID" value="MCW7553006.1"/>
    <property type="molecule type" value="Genomic_DNA"/>
</dbReference>
<feature type="domain" description="Transposase IS204/IS1001/IS1096/IS1165 DDE" evidence="1">
    <location>
        <begin position="158"/>
        <end position="394"/>
    </location>
</feature>
<dbReference type="EMBL" id="JAPFCC010000001">
    <property type="protein sequence ID" value="MCW7552417.1"/>
    <property type="molecule type" value="Genomic_DNA"/>
</dbReference>
<evidence type="ECO:0000313" key="2">
    <source>
        <dbReference type="EMBL" id="MCW7551199.1"/>
    </source>
</evidence>
<comment type="caution">
    <text evidence="2">The sequence shown here is derived from an EMBL/GenBank/DDBJ whole genome shotgun (WGS) entry which is preliminary data.</text>
</comment>
<evidence type="ECO:0000259" key="1">
    <source>
        <dbReference type="Pfam" id="PF01610"/>
    </source>
</evidence>
<dbReference type="EMBL" id="JAPFCC010000001">
    <property type="protein sequence ID" value="MCW7553973.1"/>
    <property type="molecule type" value="Genomic_DNA"/>
</dbReference>
<dbReference type="InterPro" id="IPR047951">
    <property type="entry name" value="Transpos_ISL3"/>
</dbReference>
<dbReference type="PANTHER" id="PTHR33498:SF1">
    <property type="entry name" value="TRANSPOSASE FOR INSERTION SEQUENCE ELEMENT IS1557"/>
    <property type="match status" value="1"/>
</dbReference>
<dbReference type="EMBL" id="JAPFCC010000001">
    <property type="protein sequence ID" value="MCW7551199.1"/>
    <property type="molecule type" value="Genomic_DNA"/>
</dbReference>
<sequence>MCTTPSLRPMFAFPGWVIEQIDIDWEVKQAFVYLRRDGRIQHEKCSQCETPMGQMKTKDRCVQDLPLGVLQVNLLFTAFQGRCSHCNNIETVTIPGLTPKAQATDRLKRHVSHLCRYMPCDKVPEFIAISGGTARRWDKEMLLRMLPAPKRDGIRALLIDEKSIGKGHQYLTVVLNADSGETLFLGEGKRKETLDEFLSSLTEEQKASIECVGIDRGGSYQASVKEHLPNADIVYDKFHIIANYNDVIDQIRRREWRQAEEENKPFIKGQRFNLFMNPENLTPKRESSLKELLSMNEDLNQAYILKDMLKQLWTYTYKACAGKFLDRWIELAKETGIAELKRFAKGLDRAREGLLSYCHHRITSAKIEAFNGVIKRIIYKACGYNDLDYLYLKIRQEAVK</sequence>
<proteinExistence type="predicted"/>
<dbReference type="InterPro" id="IPR002560">
    <property type="entry name" value="Transposase_DDE"/>
</dbReference>
<accession>A0ABT3MP94</accession>
<reference evidence="2 7" key="1">
    <citation type="submission" date="2022-10" db="EMBL/GenBank/DDBJ databases">
        <title>High-quality genome sequences of two octocoral-associated bacteria, Endozoicomonas euniceicola EF212 and Endozoicomonas gorgoniicola PS125.</title>
        <authorList>
            <person name="Chiou Y.-J."/>
            <person name="Chen Y.-H."/>
        </authorList>
    </citation>
    <scope>NUCLEOTIDE SEQUENCE [LARGE SCALE GENOMIC DNA]</scope>
    <source>
        <strain evidence="2 7">PS125</strain>
    </source>
</reference>
<evidence type="ECO:0000313" key="5">
    <source>
        <dbReference type="EMBL" id="MCW7553973.1"/>
    </source>
</evidence>
<name>A0ABT3MP94_9GAMM</name>
<evidence type="ECO:0000313" key="4">
    <source>
        <dbReference type="EMBL" id="MCW7553006.1"/>
    </source>
</evidence>
<dbReference type="PANTHER" id="PTHR33498">
    <property type="entry name" value="TRANSPOSASE FOR INSERTION SEQUENCE ELEMENT IS1557"/>
    <property type="match status" value="1"/>
</dbReference>
<dbReference type="Pfam" id="PF01610">
    <property type="entry name" value="DDE_Tnp_ISL3"/>
    <property type="match status" value="1"/>
</dbReference>
<dbReference type="Proteomes" id="UP001209854">
    <property type="component" value="Unassembled WGS sequence"/>
</dbReference>
<evidence type="ECO:0000313" key="6">
    <source>
        <dbReference type="EMBL" id="MCW7555281.1"/>
    </source>
</evidence>
<evidence type="ECO:0000313" key="3">
    <source>
        <dbReference type="EMBL" id="MCW7552417.1"/>
    </source>
</evidence>
<gene>
    <name evidence="2" type="ORF">NX722_00690</name>
    <name evidence="3" type="ORF">NX722_07105</name>
    <name evidence="4" type="ORF">NX722_10205</name>
    <name evidence="5" type="ORF">NX722_15355</name>
    <name evidence="6" type="ORF">NX722_22160</name>
</gene>